<organism evidence="2 3">
    <name type="scientific">Gymnopilus dilepis</name>
    <dbReference type="NCBI Taxonomy" id="231916"/>
    <lineage>
        <taxon>Eukaryota</taxon>
        <taxon>Fungi</taxon>
        <taxon>Dikarya</taxon>
        <taxon>Basidiomycota</taxon>
        <taxon>Agaricomycotina</taxon>
        <taxon>Agaricomycetes</taxon>
        <taxon>Agaricomycetidae</taxon>
        <taxon>Agaricales</taxon>
        <taxon>Agaricineae</taxon>
        <taxon>Hymenogastraceae</taxon>
        <taxon>Gymnopilus</taxon>
    </lineage>
</organism>
<name>A0A409W3V1_9AGAR</name>
<gene>
    <name evidence="2" type="ORF">CVT26_014828</name>
</gene>
<proteinExistence type="predicted"/>
<dbReference type="Proteomes" id="UP000284706">
    <property type="component" value="Unassembled WGS sequence"/>
</dbReference>
<protein>
    <submittedName>
        <fullName evidence="2">Uncharacterized protein</fullName>
    </submittedName>
</protein>
<evidence type="ECO:0000313" key="3">
    <source>
        <dbReference type="Proteomes" id="UP000284706"/>
    </source>
</evidence>
<sequence length="94" mass="10335">MEASVPLMAAPESAHLQTSQPLPADGMRITEMYGGVQTPTKGPQYGEQHQNVEQHRLDEASGKACPRFLMDDRALSLNVAEYANLYIVNFGIDD</sequence>
<feature type="region of interest" description="Disordered" evidence="1">
    <location>
        <begin position="1"/>
        <end position="58"/>
    </location>
</feature>
<reference evidence="2 3" key="1">
    <citation type="journal article" date="2018" name="Evol. Lett.">
        <title>Horizontal gene cluster transfer increased hallucinogenic mushroom diversity.</title>
        <authorList>
            <person name="Reynolds H.T."/>
            <person name="Vijayakumar V."/>
            <person name="Gluck-Thaler E."/>
            <person name="Korotkin H.B."/>
            <person name="Matheny P.B."/>
            <person name="Slot J.C."/>
        </authorList>
    </citation>
    <scope>NUCLEOTIDE SEQUENCE [LARGE SCALE GENOMIC DNA]</scope>
    <source>
        <strain evidence="2 3">SRW20</strain>
    </source>
</reference>
<evidence type="ECO:0000313" key="2">
    <source>
        <dbReference type="EMBL" id="PPQ73162.1"/>
    </source>
</evidence>
<keyword evidence="3" id="KW-1185">Reference proteome</keyword>
<accession>A0A409W3V1</accession>
<evidence type="ECO:0000256" key="1">
    <source>
        <dbReference type="SAM" id="MobiDB-lite"/>
    </source>
</evidence>
<dbReference type="AlphaFoldDB" id="A0A409W3V1"/>
<feature type="compositionally biased region" description="Polar residues" evidence="1">
    <location>
        <begin position="37"/>
        <end position="49"/>
    </location>
</feature>
<dbReference type="EMBL" id="NHYE01005420">
    <property type="protein sequence ID" value="PPQ73162.1"/>
    <property type="molecule type" value="Genomic_DNA"/>
</dbReference>
<dbReference type="InParanoid" id="A0A409W3V1"/>
<comment type="caution">
    <text evidence="2">The sequence shown here is derived from an EMBL/GenBank/DDBJ whole genome shotgun (WGS) entry which is preliminary data.</text>
</comment>